<evidence type="ECO:0000313" key="14">
    <source>
        <dbReference type="Proteomes" id="UP000034947"/>
    </source>
</evidence>
<keyword evidence="8 12" id="KW-0472">Membrane</keyword>
<evidence type="ECO:0000256" key="10">
    <source>
        <dbReference type="ARBA" id="ARBA00048473"/>
    </source>
</evidence>
<keyword evidence="3" id="KW-0813">Transport</keyword>
<feature type="transmembrane region" description="Helical" evidence="12">
    <location>
        <begin position="50"/>
        <end position="68"/>
    </location>
</feature>
<proteinExistence type="inferred from homology"/>
<gene>
    <name evidence="13" type="ORF">AOCH_005344</name>
</gene>
<dbReference type="InterPro" id="IPR006603">
    <property type="entry name" value="PQ-loop_rpt"/>
</dbReference>
<dbReference type="GO" id="GO:0000324">
    <property type="term" value="C:fungal-type vacuole"/>
    <property type="evidence" value="ECO:0007669"/>
    <property type="project" value="TreeGrafter"/>
</dbReference>
<evidence type="ECO:0000256" key="9">
    <source>
        <dbReference type="ARBA" id="ARBA00023228"/>
    </source>
</evidence>
<dbReference type="GO" id="GO:0015184">
    <property type="term" value="F:L-cystine transmembrane transporter activity"/>
    <property type="evidence" value="ECO:0007669"/>
    <property type="project" value="TreeGrafter"/>
</dbReference>
<reference evidence="13 14" key="1">
    <citation type="submission" date="2015-02" db="EMBL/GenBank/DDBJ databases">
        <title>Draft Genome Sequences of Two Closely-Related Aflatoxigenic Aspergillus Species Obtained from the Cote d'Ivoire.</title>
        <authorList>
            <person name="Moore G.G."/>
            <person name="Beltz S.B."/>
            <person name="Mack B.M."/>
        </authorList>
    </citation>
    <scope>NUCLEOTIDE SEQUENCE [LARGE SCALE GENOMIC DNA]</scope>
    <source>
        <strain evidence="13 14">SRRC1432</strain>
    </source>
</reference>
<dbReference type="GO" id="GO:0005774">
    <property type="term" value="C:vacuolar membrane"/>
    <property type="evidence" value="ECO:0007669"/>
    <property type="project" value="TreeGrafter"/>
</dbReference>
<organism evidence="13 14">
    <name type="scientific">Aspergillus ochraceoroseus</name>
    <dbReference type="NCBI Taxonomy" id="138278"/>
    <lineage>
        <taxon>Eukaryota</taxon>
        <taxon>Fungi</taxon>
        <taxon>Dikarya</taxon>
        <taxon>Ascomycota</taxon>
        <taxon>Pezizomycotina</taxon>
        <taxon>Eurotiomycetes</taxon>
        <taxon>Eurotiomycetidae</taxon>
        <taxon>Eurotiales</taxon>
        <taxon>Aspergillaceae</taxon>
        <taxon>Aspergillus</taxon>
        <taxon>Aspergillus subgen. Nidulantes</taxon>
    </lineage>
</organism>
<dbReference type="PANTHER" id="PTHR13131">
    <property type="entry name" value="CYSTINOSIN"/>
    <property type="match status" value="1"/>
</dbReference>
<evidence type="ECO:0000256" key="7">
    <source>
        <dbReference type="ARBA" id="ARBA00022989"/>
    </source>
</evidence>
<name>A0A0F8TXG1_9EURO</name>
<keyword evidence="5" id="KW-0677">Repeat</keyword>
<feature type="transmembrane region" description="Helical" evidence="12">
    <location>
        <begin position="195"/>
        <end position="218"/>
    </location>
</feature>
<dbReference type="SMART" id="SM00679">
    <property type="entry name" value="CTNS"/>
    <property type="match status" value="2"/>
</dbReference>
<evidence type="ECO:0000256" key="5">
    <source>
        <dbReference type="ARBA" id="ARBA00022737"/>
    </source>
</evidence>
<evidence type="ECO:0000256" key="3">
    <source>
        <dbReference type="ARBA" id="ARBA00022448"/>
    </source>
</evidence>
<dbReference type="VEuPathDB" id="FungiDB:P175DRAFT_0432566"/>
<feature type="transmembrane region" description="Helical" evidence="12">
    <location>
        <begin position="12"/>
        <end position="29"/>
    </location>
</feature>
<comment type="catalytic activity">
    <reaction evidence="10">
        <text>L-cystine(out) + H(+)(out) = L-cystine(in) + H(+)(in)</text>
        <dbReference type="Rhea" id="RHEA:66172"/>
        <dbReference type="ChEBI" id="CHEBI:15378"/>
        <dbReference type="ChEBI" id="CHEBI:35491"/>
    </reaction>
    <physiologicalReaction direction="left-to-right" evidence="10">
        <dbReference type="Rhea" id="RHEA:66173"/>
    </physiologicalReaction>
</comment>
<dbReference type="NCBIfam" id="TIGR00951">
    <property type="entry name" value="2A43"/>
    <property type="match status" value="1"/>
</dbReference>
<evidence type="ECO:0000256" key="1">
    <source>
        <dbReference type="ARBA" id="ARBA00004155"/>
    </source>
</evidence>
<keyword evidence="7 12" id="KW-1133">Transmembrane helix</keyword>
<comment type="subcellular location">
    <subcellularLocation>
        <location evidence="1">Lysosome membrane</location>
        <topology evidence="1">Multi-pass membrane protein</topology>
    </subcellularLocation>
</comment>
<dbReference type="AlphaFoldDB" id="A0A0F8TXG1"/>
<feature type="transmembrane region" description="Helical" evidence="12">
    <location>
        <begin position="238"/>
        <end position="258"/>
    </location>
</feature>
<dbReference type="FunFam" id="1.20.1280.290:FF:000016">
    <property type="entry name" value="Cystinosin homolog"/>
    <property type="match status" value="1"/>
</dbReference>
<dbReference type="PANTHER" id="PTHR13131:SF5">
    <property type="entry name" value="CYSTINOSIN"/>
    <property type="match status" value="1"/>
</dbReference>
<dbReference type="Gene3D" id="1.20.1280.290">
    <property type="match status" value="2"/>
</dbReference>
<evidence type="ECO:0000256" key="4">
    <source>
        <dbReference type="ARBA" id="ARBA00022692"/>
    </source>
</evidence>
<dbReference type="Proteomes" id="UP000034947">
    <property type="component" value="Unassembled WGS sequence"/>
</dbReference>
<dbReference type="GO" id="GO:0015293">
    <property type="term" value="F:symporter activity"/>
    <property type="evidence" value="ECO:0007669"/>
    <property type="project" value="UniProtKB-KW"/>
</dbReference>
<keyword evidence="9" id="KW-0458">Lysosome</keyword>
<comment type="similarity">
    <text evidence="2">Belongs to the cystinosin family.</text>
</comment>
<dbReference type="FunFam" id="1.20.1280.290:FF:000071">
    <property type="entry name" value="Lysosomal L-cystine transporter (Eurofung)"/>
    <property type="match status" value="1"/>
</dbReference>
<evidence type="ECO:0000256" key="6">
    <source>
        <dbReference type="ARBA" id="ARBA00022847"/>
    </source>
</evidence>
<evidence type="ECO:0000313" key="13">
    <source>
        <dbReference type="EMBL" id="KKK12159.1"/>
    </source>
</evidence>
<evidence type="ECO:0000256" key="2">
    <source>
        <dbReference type="ARBA" id="ARBA00006855"/>
    </source>
</evidence>
<keyword evidence="4 12" id="KW-0812">Transmembrane</keyword>
<dbReference type="OrthoDB" id="75720at2759"/>
<feature type="transmembrane region" description="Helical" evidence="12">
    <location>
        <begin position="88"/>
        <end position="108"/>
    </location>
</feature>
<keyword evidence="14" id="KW-1185">Reference proteome</keyword>
<comment type="caution">
    <text evidence="13">The sequence shown here is derived from an EMBL/GenBank/DDBJ whole genome shotgun (WGS) entry which is preliminary data.</text>
</comment>
<evidence type="ECO:0008006" key="15">
    <source>
        <dbReference type="Google" id="ProtNLM"/>
    </source>
</evidence>
<feature type="compositionally biased region" description="Polar residues" evidence="11">
    <location>
        <begin position="268"/>
        <end position="290"/>
    </location>
</feature>
<dbReference type="Pfam" id="PF04193">
    <property type="entry name" value="PQ-loop"/>
    <property type="match status" value="2"/>
</dbReference>
<protein>
    <recommendedName>
        <fullName evidence="15">L-cystine transporter</fullName>
    </recommendedName>
</protein>
<accession>A0A0F8TXG1</accession>
<evidence type="ECO:0000256" key="11">
    <source>
        <dbReference type="SAM" id="MobiDB-lite"/>
    </source>
</evidence>
<evidence type="ECO:0000256" key="8">
    <source>
        <dbReference type="ARBA" id="ARBA00023136"/>
    </source>
</evidence>
<sequence>MYSVIEDFIRALSRLLGWIYTFCWSASFYPQPIDNYRRKSTTGLAIDFPTINVLGFVCYAVYTATFLWSPVIRRQYAARHPASEEPTVRFNDFAFALHAVVLSSIVYSQFWPRIWGFRVSRFQTVSKPVAGLFWGSFVAVAVVVCLVLVKSPNEGYDPSSWAWIDVIYSLSYVKLVITVVKYVPQAWINYKRKSTRGWSIVQILFDLTGGVLSLLQLVLDSSLQNDWSGIVGNPVKLLLSNVTIFFDLVFVVQHYILYRNAPEDKGKSQNADVYSPLLSHSSNPQGPSRV</sequence>
<dbReference type="EMBL" id="JYKN01003521">
    <property type="protein sequence ID" value="KKK12159.1"/>
    <property type="molecule type" value="Genomic_DNA"/>
</dbReference>
<evidence type="ECO:0000256" key="12">
    <source>
        <dbReference type="SAM" id="Phobius"/>
    </source>
</evidence>
<dbReference type="InterPro" id="IPR005282">
    <property type="entry name" value="LC_transporter"/>
</dbReference>
<feature type="region of interest" description="Disordered" evidence="11">
    <location>
        <begin position="264"/>
        <end position="290"/>
    </location>
</feature>
<keyword evidence="6" id="KW-0769">Symport</keyword>
<feature type="transmembrane region" description="Helical" evidence="12">
    <location>
        <begin position="129"/>
        <end position="149"/>
    </location>
</feature>